<organism evidence="2 3">
    <name type="scientific">Fusarium acuminatum</name>
    <dbReference type="NCBI Taxonomy" id="5515"/>
    <lineage>
        <taxon>Eukaryota</taxon>
        <taxon>Fungi</taxon>
        <taxon>Dikarya</taxon>
        <taxon>Ascomycota</taxon>
        <taxon>Pezizomycotina</taxon>
        <taxon>Sordariomycetes</taxon>
        <taxon>Hypocreomycetidae</taxon>
        <taxon>Hypocreales</taxon>
        <taxon>Nectriaceae</taxon>
        <taxon>Fusarium</taxon>
        <taxon>Fusarium tricinctum species complex</taxon>
    </lineage>
</organism>
<accession>A0ABZ2X071</accession>
<dbReference type="InterPro" id="IPR036291">
    <property type="entry name" value="NAD(P)-bd_dom_sf"/>
</dbReference>
<evidence type="ECO:0000313" key="2">
    <source>
        <dbReference type="EMBL" id="WZH46196.1"/>
    </source>
</evidence>
<proteinExistence type="predicted"/>
<evidence type="ECO:0000313" key="3">
    <source>
        <dbReference type="Proteomes" id="UP001489902"/>
    </source>
</evidence>
<keyword evidence="1" id="KW-0732">Signal</keyword>
<feature type="signal peptide" evidence="1">
    <location>
        <begin position="1"/>
        <end position="18"/>
    </location>
</feature>
<dbReference type="Proteomes" id="UP001489902">
    <property type="component" value="Chromosome 4"/>
</dbReference>
<protein>
    <submittedName>
        <fullName evidence="2">Uncharacterized protein</fullName>
    </submittedName>
</protein>
<reference evidence="2 3" key="1">
    <citation type="submission" date="2024-04" db="EMBL/GenBank/DDBJ databases">
        <title>Complete genome sequence of Fusarium acuminatum.</title>
        <authorList>
            <person name="Lan B."/>
        </authorList>
    </citation>
    <scope>NUCLEOTIDE SEQUENCE [LARGE SCALE GENOMIC DNA]</scope>
    <source>
        <strain evidence="2">1A</strain>
    </source>
</reference>
<feature type="chain" id="PRO_5046252958" evidence="1">
    <location>
        <begin position="19"/>
        <end position="103"/>
    </location>
</feature>
<evidence type="ECO:0000256" key="1">
    <source>
        <dbReference type="SAM" id="SignalP"/>
    </source>
</evidence>
<dbReference type="EMBL" id="CP151263">
    <property type="protein sequence ID" value="WZH46196.1"/>
    <property type="molecule type" value="Genomic_DNA"/>
</dbReference>
<name>A0ABZ2X071_9HYPO</name>
<dbReference type="SUPFAM" id="SSF51735">
    <property type="entry name" value="NAD(P)-binding Rossmann-fold domains"/>
    <property type="match status" value="1"/>
</dbReference>
<gene>
    <name evidence="2" type="ORF">QYS62_007266</name>
</gene>
<keyword evidence="3" id="KW-1185">Reference proteome</keyword>
<sequence length="103" mass="11548">MMSGTRTILFPVVALVAGAGSGIWKGCRKIALFDKNEETLGETKDIIDAIAADAEVRLWEVDNLETDEVIQNMVLTFKHFGHIDYGVNCADTYSAIGRWWTYY</sequence>
<dbReference type="Gene3D" id="3.40.50.720">
    <property type="entry name" value="NAD(P)-binding Rossmann-like Domain"/>
    <property type="match status" value="1"/>
</dbReference>